<reference evidence="2 3" key="1">
    <citation type="submission" date="2022-10" db="EMBL/GenBank/DDBJ databases">
        <title>Defluviimonas sp. nov., isolated from ocean surface water.</title>
        <authorList>
            <person name="He W."/>
            <person name="Wang L."/>
            <person name="Zhang D.-F."/>
        </authorList>
    </citation>
    <scope>NUCLEOTIDE SEQUENCE [LARGE SCALE GENOMIC DNA]</scope>
    <source>
        <strain evidence="2 3">WL0002</strain>
    </source>
</reference>
<feature type="signal peptide" evidence="1">
    <location>
        <begin position="1"/>
        <end position="27"/>
    </location>
</feature>
<dbReference type="EMBL" id="JAOWKY010000002">
    <property type="protein sequence ID" value="MCV2868998.1"/>
    <property type="molecule type" value="Genomic_DNA"/>
</dbReference>
<gene>
    <name evidence="2" type="ORF">OEW28_10190</name>
</gene>
<dbReference type="NCBIfam" id="NF041384">
    <property type="entry name" value="YHS_seleno_dom"/>
    <property type="match status" value="1"/>
</dbReference>
<name>A0ABT2ZD58_9RHOB</name>
<dbReference type="RefSeq" id="WP_263734656.1">
    <property type="nucleotide sequence ID" value="NZ_JAOWKY010000002.1"/>
</dbReference>
<keyword evidence="3" id="KW-1185">Reference proteome</keyword>
<comment type="caution">
    <text evidence="2">The sequence shown here is derived from an EMBL/GenBank/DDBJ whole genome shotgun (WGS) entry which is preliminary data.</text>
</comment>
<evidence type="ECO:0000313" key="2">
    <source>
        <dbReference type="EMBL" id="MCV2868998.1"/>
    </source>
</evidence>
<evidence type="ECO:0000313" key="3">
    <source>
        <dbReference type="Proteomes" id="UP001652542"/>
    </source>
</evidence>
<keyword evidence="1" id="KW-0732">Signal</keyword>
<evidence type="ECO:0000256" key="1">
    <source>
        <dbReference type="SAM" id="SignalP"/>
    </source>
</evidence>
<feature type="chain" id="PRO_5046821413" evidence="1">
    <location>
        <begin position="28"/>
        <end position="153"/>
    </location>
</feature>
<protein>
    <submittedName>
        <fullName evidence="2">YHS domain protein</fullName>
    </submittedName>
</protein>
<sequence>MRFSRRALLAAAVTIPVAGTILRPALAQEPVIFAPDGIALGGYDVVAYFSEGRPVLGSEEFEIMWHGAMWRFASAEALMEFEMNPAAFAPQYGGYCAYAVSKGGIASSMPWAFMVLDGKLYLNRSLEALSLWREDLEANIAHADSHWPAVIGR</sequence>
<dbReference type="Proteomes" id="UP001652542">
    <property type="component" value="Unassembled WGS sequence"/>
</dbReference>
<organism evidence="2 3">
    <name type="scientific">Albidovulum marisflavi</name>
    <dbReference type="NCBI Taxonomy" id="2984159"/>
    <lineage>
        <taxon>Bacteria</taxon>
        <taxon>Pseudomonadati</taxon>
        <taxon>Pseudomonadota</taxon>
        <taxon>Alphaproteobacteria</taxon>
        <taxon>Rhodobacterales</taxon>
        <taxon>Paracoccaceae</taxon>
        <taxon>Albidovulum</taxon>
    </lineage>
</organism>
<accession>A0ABT2ZD58</accession>
<proteinExistence type="predicted"/>